<sequence length="110" mass="12394">MGAIALGTTLLVLIACWFWWQFISDMRSPGSHKLSRRAVVLNKSSPIVGSSGNLHTEYFVSFTFMDGREPEEENYKVPGRDFNLLDKNDVVDVLFNGKDYLGFNRVSDSA</sequence>
<dbReference type="RefSeq" id="WP_193993152.1">
    <property type="nucleotide sequence ID" value="NZ_JADEXP010000080.1"/>
</dbReference>
<dbReference type="AlphaFoldDB" id="A0A928X4E4"/>
<dbReference type="Gene3D" id="2.40.50.660">
    <property type="match status" value="1"/>
</dbReference>
<reference evidence="1" key="1">
    <citation type="submission" date="2020-10" db="EMBL/GenBank/DDBJ databases">
        <authorList>
            <person name="Castelo-Branco R."/>
            <person name="Eusebio N."/>
            <person name="Adriana R."/>
            <person name="Vieira A."/>
            <person name="Brugerolle De Fraissinette N."/>
            <person name="Rezende De Castro R."/>
            <person name="Schneider M.P."/>
            <person name="Vasconcelos V."/>
            <person name="Leao P.N."/>
        </authorList>
    </citation>
    <scope>NUCLEOTIDE SEQUENCE</scope>
    <source>
        <strain evidence="1">LEGE 11479</strain>
    </source>
</reference>
<evidence type="ECO:0000313" key="1">
    <source>
        <dbReference type="EMBL" id="MBE9067186.1"/>
    </source>
</evidence>
<evidence type="ECO:0008006" key="3">
    <source>
        <dbReference type="Google" id="ProtNLM"/>
    </source>
</evidence>
<proteinExistence type="predicted"/>
<dbReference type="EMBL" id="JADEXP010000080">
    <property type="protein sequence ID" value="MBE9067186.1"/>
    <property type="molecule type" value="Genomic_DNA"/>
</dbReference>
<dbReference type="Proteomes" id="UP000615026">
    <property type="component" value="Unassembled WGS sequence"/>
</dbReference>
<name>A0A928X4E4_LEPEC</name>
<comment type="caution">
    <text evidence="1">The sequence shown here is derived from an EMBL/GenBank/DDBJ whole genome shotgun (WGS) entry which is preliminary data.</text>
</comment>
<accession>A0A928X4E4</accession>
<gene>
    <name evidence="1" type="ORF">IQ260_11015</name>
</gene>
<evidence type="ECO:0000313" key="2">
    <source>
        <dbReference type="Proteomes" id="UP000615026"/>
    </source>
</evidence>
<keyword evidence="2" id="KW-1185">Reference proteome</keyword>
<organism evidence="1 2">
    <name type="scientific">Leptolyngbya cf. ectocarpi LEGE 11479</name>
    <dbReference type="NCBI Taxonomy" id="1828722"/>
    <lineage>
        <taxon>Bacteria</taxon>
        <taxon>Bacillati</taxon>
        <taxon>Cyanobacteriota</taxon>
        <taxon>Cyanophyceae</taxon>
        <taxon>Leptolyngbyales</taxon>
        <taxon>Leptolyngbyaceae</taxon>
        <taxon>Leptolyngbya group</taxon>
        <taxon>Leptolyngbya</taxon>
    </lineage>
</organism>
<protein>
    <recommendedName>
        <fullName evidence="3">DUF2500 domain-containing protein</fullName>
    </recommendedName>
</protein>